<evidence type="ECO:0000259" key="1">
    <source>
        <dbReference type="SMART" id="SM00256"/>
    </source>
</evidence>
<protein>
    <recommendedName>
        <fullName evidence="1">F-box domain-containing protein</fullName>
    </recommendedName>
</protein>
<dbReference type="EMBL" id="JADFTS010000061">
    <property type="protein sequence ID" value="KAF9586926.1"/>
    <property type="molecule type" value="Genomic_DNA"/>
</dbReference>
<comment type="caution">
    <text evidence="2">The sequence shown here is derived from an EMBL/GenBank/DDBJ whole genome shotgun (WGS) entry which is preliminary data.</text>
</comment>
<dbReference type="OrthoDB" id="2004997at2759"/>
<dbReference type="SUPFAM" id="SSF81383">
    <property type="entry name" value="F-box domain"/>
    <property type="match status" value="1"/>
</dbReference>
<dbReference type="InterPro" id="IPR005174">
    <property type="entry name" value="KIB1-4_b-propeller"/>
</dbReference>
<evidence type="ECO:0000313" key="2">
    <source>
        <dbReference type="EMBL" id="KAF9586926.1"/>
    </source>
</evidence>
<evidence type="ECO:0000313" key="3">
    <source>
        <dbReference type="Proteomes" id="UP000631114"/>
    </source>
</evidence>
<dbReference type="AlphaFoldDB" id="A0A835GUE5"/>
<name>A0A835GUE5_9MAGN</name>
<dbReference type="InterPro" id="IPR050942">
    <property type="entry name" value="F-box_BR-signaling"/>
</dbReference>
<keyword evidence="3" id="KW-1185">Reference proteome</keyword>
<dbReference type="InterPro" id="IPR036047">
    <property type="entry name" value="F-box-like_dom_sf"/>
</dbReference>
<organism evidence="2 3">
    <name type="scientific">Coptis chinensis</name>
    <dbReference type="NCBI Taxonomy" id="261450"/>
    <lineage>
        <taxon>Eukaryota</taxon>
        <taxon>Viridiplantae</taxon>
        <taxon>Streptophyta</taxon>
        <taxon>Embryophyta</taxon>
        <taxon>Tracheophyta</taxon>
        <taxon>Spermatophyta</taxon>
        <taxon>Magnoliopsida</taxon>
        <taxon>Ranunculales</taxon>
        <taxon>Ranunculaceae</taxon>
        <taxon>Coptidoideae</taxon>
        <taxon>Coptis</taxon>
    </lineage>
</organism>
<dbReference type="PANTHER" id="PTHR44259:SF114">
    <property type="entry name" value="OS06G0707300 PROTEIN"/>
    <property type="match status" value="1"/>
</dbReference>
<dbReference type="Pfam" id="PF00646">
    <property type="entry name" value="F-box"/>
    <property type="match status" value="1"/>
</dbReference>
<proteinExistence type="predicted"/>
<gene>
    <name evidence="2" type="ORF">IFM89_039798</name>
</gene>
<feature type="domain" description="F-box" evidence="1">
    <location>
        <begin position="7"/>
        <end position="47"/>
    </location>
</feature>
<dbReference type="Pfam" id="PF03478">
    <property type="entry name" value="Beta-prop_KIB1-4"/>
    <property type="match status" value="1"/>
</dbReference>
<dbReference type="Proteomes" id="UP000631114">
    <property type="component" value="Unassembled WGS sequence"/>
</dbReference>
<reference evidence="2 3" key="1">
    <citation type="submission" date="2020-10" db="EMBL/GenBank/DDBJ databases">
        <title>The Coptis chinensis genome and diversification of protoberbering-type alkaloids.</title>
        <authorList>
            <person name="Wang B."/>
            <person name="Shu S."/>
            <person name="Song C."/>
            <person name="Liu Y."/>
        </authorList>
    </citation>
    <scope>NUCLEOTIDE SEQUENCE [LARGE SCALE GENOMIC DNA]</scope>
    <source>
        <strain evidence="2">HL-2020</strain>
        <tissue evidence="2">Leaf</tissue>
    </source>
</reference>
<accession>A0A835GUE5</accession>
<sequence>MADWSCIPEELLSLICQRLDSFVQYLQFRIVCKSWRCVCYNYPLPQLPLLMLPQEKTTSTCRRSFLGLTIGGEEFDKTVYELDLPEIHQHRCVGPAGNWVVTVDMELDMHIFNLFSKVHMNLPSQSTIDTRPFKDPTINRTQLRDHMVSKVLLTSKYPKDPSKDCIAVAIHTPSGMIAIARPGDKTWTTIQNIGSSFMDIIYFKEQLYGIGVNGKLYICDIKSDPPKASKVRMSSWFLNVNHYLVECSGALLQVVRAADYQEQGEGESMFCTCTLYVYKLDFSHNERQPVKSFGQHALFLGYNTEDLHVYKLDFSHNERQPVKSFGQHALLLGYNTEDHHPKYYYTINNLDIESPFDNGVTSFT</sequence>
<dbReference type="PANTHER" id="PTHR44259">
    <property type="entry name" value="OS07G0183000 PROTEIN-RELATED"/>
    <property type="match status" value="1"/>
</dbReference>
<dbReference type="Gene3D" id="1.20.1280.50">
    <property type="match status" value="1"/>
</dbReference>
<dbReference type="SMART" id="SM00256">
    <property type="entry name" value="FBOX"/>
    <property type="match status" value="1"/>
</dbReference>
<dbReference type="InterPro" id="IPR001810">
    <property type="entry name" value="F-box_dom"/>
</dbReference>